<keyword evidence="3" id="KW-1185">Reference proteome</keyword>
<protein>
    <submittedName>
        <fullName evidence="2">Uncharacterized protein</fullName>
    </submittedName>
</protein>
<evidence type="ECO:0000313" key="2">
    <source>
        <dbReference type="EMBL" id="MBW0552430.1"/>
    </source>
</evidence>
<reference evidence="2" key="1">
    <citation type="submission" date="2021-03" db="EMBL/GenBank/DDBJ databases">
        <title>Draft genome sequence of rust myrtle Austropuccinia psidii MF-1, a brazilian biotype.</title>
        <authorList>
            <person name="Quecine M.C."/>
            <person name="Pachon D.M.R."/>
            <person name="Bonatelli M.L."/>
            <person name="Correr F.H."/>
            <person name="Franceschini L.M."/>
            <person name="Leite T.F."/>
            <person name="Margarido G.R.A."/>
            <person name="Almeida C.A."/>
            <person name="Ferrarezi J.A."/>
            <person name="Labate C.A."/>
        </authorList>
    </citation>
    <scope>NUCLEOTIDE SEQUENCE</scope>
    <source>
        <strain evidence="2">MF-1</strain>
    </source>
</reference>
<sequence>TASFYPTGRGVPTPPSLIGMDAQSDSSDDHYSTHDEYNLPHETASVSQDTRTNQSVAQDHKQQRKQSDVCDYFEKITLTGEWMPDKNEYRYTYKRRDCSVKIVVLGCHTSNMNKHRKIFSGWFNAWASKSPGLIDPNMGARLAAETQTILNWELVKGLEK</sequence>
<dbReference type="Proteomes" id="UP000765509">
    <property type="component" value="Unassembled WGS sequence"/>
</dbReference>
<comment type="caution">
    <text evidence="2">The sequence shown here is derived from an EMBL/GenBank/DDBJ whole genome shotgun (WGS) entry which is preliminary data.</text>
</comment>
<dbReference type="AlphaFoldDB" id="A0A9Q3IZ48"/>
<feature type="region of interest" description="Disordered" evidence="1">
    <location>
        <begin position="1"/>
        <end position="66"/>
    </location>
</feature>
<evidence type="ECO:0000256" key="1">
    <source>
        <dbReference type="SAM" id="MobiDB-lite"/>
    </source>
</evidence>
<proteinExistence type="predicted"/>
<feature type="compositionally biased region" description="Polar residues" evidence="1">
    <location>
        <begin position="44"/>
        <end position="57"/>
    </location>
</feature>
<evidence type="ECO:0000313" key="3">
    <source>
        <dbReference type="Proteomes" id="UP000765509"/>
    </source>
</evidence>
<feature type="compositionally biased region" description="Basic and acidic residues" evidence="1">
    <location>
        <begin position="27"/>
        <end position="39"/>
    </location>
</feature>
<gene>
    <name evidence="2" type="ORF">O181_092145</name>
</gene>
<feature type="non-terminal residue" evidence="2">
    <location>
        <position position="1"/>
    </location>
</feature>
<accession>A0A9Q3IZ48</accession>
<name>A0A9Q3IZ48_9BASI</name>
<organism evidence="2 3">
    <name type="scientific">Austropuccinia psidii MF-1</name>
    <dbReference type="NCBI Taxonomy" id="1389203"/>
    <lineage>
        <taxon>Eukaryota</taxon>
        <taxon>Fungi</taxon>
        <taxon>Dikarya</taxon>
        <taxon>Basidiomycota</taxon>
        <taxon>Pucciniomycotina</taxon>
        <taxon>Pucciniomycetes</taxon>
        <taxon>Pucciniales</taxon>
        <taxon>Sphaerophragmiaceae</taxon>
        <taxon>Austropuccinia</taxon>
    </lineage>
</organism>
<dbReference type="EMBL" id="AVOT02058569">
    <property type="protein sequence ID" value="MBW0552430.1"/>
    <property type="molecule type" value="Genomic_DNA"/>
</dbReference>